<keyword evidence="1" id="KW-0812">Transmembrane</keyword>
<dbReference type="Proteomes" id="UP000186551">
    <property type="component" value="Unassembled WGS sequence"/>
</dbReference>
<evidence type="ECO:0000313" key="3">
    <source>
        <dbReference type="Proteomes" id="UP000186551"/>
    </source>
</evidence>
<gene>
    <name evidence="2" type="ORF">A3841_07990</name>
</gene>
<sequence>MYVNLYPGKQLRSTKRTVLLIGLFLVLGGGYALLREFLWMDLFREGWALASGAMVLLGLLPLAYGTDMLHFKDAFFSMTPDRIVYRLTLLGTEKVVEWQQIQELHITEYVIEFMLKGGNVTKMRLSAIQKPDVARHVSRSIHLAALEQGIMINGVKPSPTSPAMQV</sequence>
<keyword evidence="1" id="KW-1133">Transmembrane helix</keyword>
<keyword evidence="1" id="KW-0472">Membrane</keyword>
<evidence type="ECO:0000313" key="2">
    <source>
        <dbReference type="EMBL" id="OKL41939.1"/>
    </source>
</evidence>
<dbReference type="RefSeq" id="WP_073850384.1">
    <property type="nucleotide sequence ID" value="NZ_LVWA01000002.1"/>
</dbReference>
<proteinExistence type="predicted"/>
<dbReference type="AlphaFoldDB" id="A0A1Q5PI93"/>
<name>A0A1Q5PI93_9BACT</name>
<dbReference type="EMBL" id="LVWA01000002">
    <property type="protein sequence ID" value="OKL41939.1"/>
    <property type="molecule type" value="Genomic_DNA"/>
</dbReference>
<reference evidence="2 3" key="1">
    <citation type="submission" date="2016-03" db="EMBL/GenBank/DDBJ databases">
        <title>Genome sequence of Pontibacter sp. nov., of the family cytophagaceae, isolated from marine sediment of the Yellow Sea, China.</title>
        <authorList>
            <person name="Zhang G."/>
            <person name="Zhang R."/>
        </authorList>
    </citation>
    <scope>NUCLEOTIDE SEQUENCE [LARGE SCALE GENOMIC DNA]</scope>
    <source>
        <strain evidence="2 3">S10-8</strain>
    </source>
</reference>
<evidence type="ECO:0000256" key="1">
    <source>
        <dbReference type="SAM" id="Phobius"/>
    </source>
</evidence>
<organism evidence="2 3">
    <name type="scientific">Pontibacter flavimaris</name>
    <dbReference type="NCBI Taxonomy" id="1797110"/>
    <lineage>
        <taxon>Bacteria</taxon>
        <taxon>Pseudomonadati</taxon>
        <taxon>Bacteroidota</taxon>
        <taxon>Cytophagia</taxon>
        <taxon>Cytophagales</taxon>
        <taxon>Hymenobacteraceae</taxon>
        <taxon>Pontibacter</taxon>
    </lineage>
</organism>
<comment type="caution">
    <text evidence="2">The sequence shown here is derived from an EMBL/GenBank/DDBJ whole genome shotgun (WGS) entry which is preliminary data.</text>
</comment>
<keyword evidence="3" id="KW-1185">Reference proteome</keyword>
<accession>A0A1Q5PI93</accession>
<dbReference type="STRING" id="1797110.A3841_07990"/>
<feature type="transmembrane region" description="Helical" evidence="1">
    <location>
        <begin position="46"/>
        <end position="64"/>
    </location>
</feature>
<feature type="transmembrane region" description="Helical" evidence="1">
    <location>
        <begin position="17"/>
        <end position="34"/>
    </location>
</feature>
<dbReference type="OrthoDB" id="852315at2"/>
<protein>
    <submittedName>
        <fullName evidence="2">Uncharacterized protein</fullName>
    </submittedName>
</protein>